<dbReference type="Gene3D" id="1.10.287.310">
    <property type="match status" value="1"/>
</dbReference>
<dbReference type="InterPro" id="IPR036049">
    <property type="entry name" value="Ribosomal_uL29_sf"/>
</dbReference>
<evidence type="ECO:0000256" key="5">
    <source>
        <dbReference type="HAMAP-Rule" id="MF_00374"/>
    </source>
</evidence>
<reference evidence="6" key="1">
    <citation type="submission" date="2021-10" db="EMBL/GenBank/DDBJ databases">
        <title>Genome Sequence of The Candidatus Hydrogeosomobacter endosymbioticus, an Intracellular Bacterial Symbiont of the Anaerobic Ciliate GW7.</title>
        <authorList>
            <person name="Shiohama Y."/>
            <person name="Shinzato N."/>
        </authorList>
    </citation>
    <scope>NUCLEOTIDE SEQUENCE [LARGE SCALE GENOMIC DNA]</scope>
    <source>
        <strain evidence="6">200920</strain>
    </source>
</reference>
<dbReference type="Pfam" id="PF00831">
    <property type="entry name" value="Ribosomal_L29"/>
    <property type="match status" value="1"/>
</dbReference>
<dbReference type="HAMAP" id="MF_00374">
    <property type="entry name" value="Ribosomal_uL29"/>
    <property type="match status" value="1"/>
</dbReference>
<gene>
    <name evidence="5" type="primary">rpmC</name>
    <name evidence="6" type="ORF">HYD_0810</name>
</gene>
<proteinExistence type="inferred from homology"/>
<evidence type="ECO:0000256" key="3">
    <source>
        <dbReference type="ARBA" id="ARBA00023274"/>
    </source>
</evidence>
<evidence type="ECO:0000313" key="7">
    <source>
        <dbReference type="Proteomes" id="UP001320209"/>
    </source>
</evidence>
<evidence type="ECO:0000256" key="1">
    <source>
        <dbReference type="ARBA" id="ARBA00009254"/>
    </source>
</evidence>
<comment type="similarity">
    <text evidence="1 5">Belongs to the universal ribosomal protein uL29 family.</text>
</comment>
<keyword evidence="2 5" id="KW-0689">Ribosomal protein</keyword>
<sequence length="66" mass="7818">MDMKEIRKLSVVSIKERVVDIRRAIFNINCQRKMDAQSEAAKRLKFLRKDIARLKTELSSRRLARS</sequence>
<dbReference type="Proteomes" id="UP001320209">
    <property type="component" value="Chromosome"/>
</dbReference>
<accession>A0ABN6L2A7</accession>
<evidence type="ECO:0000256" key="4">
    <source>
        <dbReference type="ARBA" id="ARBA00035204"/>
    </source>
</evidence>
<evidence type="ECO:0000256" key="2">
    <source>
        <dbReference type="ARBA" id="ARBA00022980"/>
    </source>
</evidence>
<dbReference type="NCBIfam" id="TIGR00012">
    <property type="entry name" value="L29"/>
    <property type="match status" value="1"/>
</dbReference>
<dbReference type="SUPFAM" id="SSF46561">
    <property type="entry name" value="Ribosomal protein L29 (L29p)"/>
    <property type="match status" value="1"/>
</dbReference>
<name>A0ABN6L2A7_9PROT</name>
<keyword evidence="7" id="KW-1185">Reference proteome</keyword>
<dbReference type="RefSeq" id="WP_236865214.1">
    <property type="nucleotide sequence ID" value="NZ_AP025225.1"/>
</dbReference>
<protein>
    <recommendedName>
        <fullName evidence="4 5">Large ribosomal subunit protein uL29</fullName>
    </recommendedName>
</protein>
<evidence type="ECO:0000313" key="6">
    <source>
        <dbReference type="EMBL" id="BDB95948.1"/>
    </source>
</evidence>
<dbReference type="InterPro" id="IPR001854">
    <property type="entry name" value="Ribosomal_uL29"/>
</dbReference>
<organism evidence="6 7">
    <name type="scientific">Candidatus Hydrogenosomobacter endosymbioticus</name>
    <dbReference type="NCBI Taxonomy" id="2558174"/>
    <lineage>
        <taxon>Bacteria</taxon>
        <taxon>Pseudomonadati</taxon>
        <taxon>Pseudomonadota</taxon>
        <taxon>Alphaproteobacteria</taxon>
        <taxon>Holosporales</taxon>
        <taxon>Holosporaceae</taxon>
        <taxon>Candidatus Hydrogenosomobacter</taxon>
    </lineage>
</organism>
<keyword evidence="3 5" id="KW-0687">Ribonucleoprotein</keyword>
<dbReference type="EMBL" id="AP025225">
    <property type="protein sequence ID" value="BDB95948.1"/>
    <property type="molecule type" value="Genomic_DNA"/>
</dbReference>